<comment type="caution">
    <text evidence="1">The sequence shown here is derived from an EMBL/GenBank/DDBJ whole genome shotgun (WGS) entry which is preliminary data.</text>
</comment>
<dbReference type="OrthoDB" id="5738083at2"/>
<dbReference type="Proteomes" id="UP000004931">
    <property type="component" value="Unassembled WGS sequence"/>
</dbReference>
<dbReference type="SUPFAM" id="SSF50475">
    <property type="entry name" value="FMN-binding split barrel"/>
    <property type="match status" value="1"/>
</dbReference>
<sequence length="126" mass="14202">MNTLFEHARYLSLSTQKKDGSYVSTPVWFAADESNSIYYVFSAKKAGKVKRLKNFSSASIAPCTVSGKTNVDSIPVTATLMVEAGEVNDAHQLLVRKYRWQMHLLDLFSQLSGKYNQRQFIKITGM</sequence>
<dbReference type="eggNOG" id="COG3467">
    <property type="taxonomic scope" value="Bacteria"/>
</dbReference>
<dbReference type="InterPro" id="IPR012349">
    <property type="entry name" value="Split_barrel_FMN-bd"/>
</dbReference>
<proteinExistence type="predicted"/>
<evidence type="ECO:0000313" key="1">
    <source>
        <dbReference type="EMBL" id="EAW32595.1"/>
    </source>
</evidence>
<protein>
    <submittedName>
        <fullName evidence="1">Uncharacterized protein</fullName>
    </submittedName>
</protein>
<dbReference type="Gene3D" id="2.30.110.10">
    <property type="entry name" value="Electron Transport, Fmn-binding Protein, Chain A"/>
    <property type="match status" value="1"/>
</dbReference>
<keyword evidence="2" id="KW-1185">Reference proteome</keyword>
<organism evidence="1 2">
    <name type="scientific">marine gamma proteobacterium HTCC2143</name>
    <dbReference type="NCBI Taxonomy" id="247633"/>
    <lineage>
        <taxon>Bacteria</taxon>
        <taxon>Pseudomonadati</taxon>
        <taxon>Pseudomonadota</taxon>
        <taxon>Gammaproteobacteria</taxon>
        <taxon>Cellvibrionales</taxon>
        <taxon>Spongiibacteraceae</taxon>
        <taxon>BD1-7 clade</taxon>
    </lineage>
</organism>
<gene>
    <name evidence="1" type="ORF">GP2143_15106</name>
</gene>
<name>A0Y8Z1_9GAMM</name>
<dbReference type="STRING" id="247633.GP2143_15106"/>
<dbReference type="EMBL" id="AAVT01000001">
    <property type="protein sequence ID" value="EAW32595.1"/>
    <property type="molecule type" value="Genomic_DNA"/>
</dbReference>
<evidence type="ECO:0000313" key="2">
    <source>
        <dbReference type="Proteomes" id="UP000004931"/>
    </source>
</evidence>
<dbReference type="AlphaFoldDB" id="A0Y8Z1"/>
<reference evidence="1 2" key="1">
    <citation type="journal article" date="2010" name="J. Bacteriol.">
        <title>Genome sequence of the oligotrophic marine Gammaproteobacterium HTCC2143, isolated from the Oregon Coast.</title>
        <authorList>
            <person name="Oh H.M."/>
            <person name="Kang I."/>
            <person name="Ferriera S."/>
            <person name="Giovannoni S.J."/>
            <person name="Cho J.C."/>
        </authorList>
    </citation>
    <scope>NUCLEOTIDE SEQUENCE [LARGE SCALE GENOMIC DNA]</scope>
    <source>
        <strain evidence="1 2">HTCC2143</strain>
    </source>
</reference>
<accession>A0Y8Z1</accession>